<proteinExistence type="predicted"/>
<dbReference type="Proteomes" id="UP000423756">
    <property type="component" value="Unassembled WGS sequence"/>
</dbReference>
<reference evidence="1 2" key="1">
    <citation type="submission" date="2019-09" db="EMBL/GenBank/DDBJ databases">
        <title>Draft genome sequences of 48 bacterial type strains from the CCUG.</title>
        <authorList>
            <person name="Tunovic T."/>
            <person name="Pineiro-Iglesias B."/>
            <person name="Unosson C."/>
            <person name="Inganas E."/>
            <person name="Ohlen M."/>
            <person name="Cardew S."/>
            <person name="Jensie-Markopoulos S."/>
            <person name="Salva-Serra F."/>
            <person name="Jaen-Luchoro D."/>
            <person name="Karlsson R."/>
            <person name="Svensson-Stadler L."/>
            <person name="Chun J."/>
            <person name="Moore E."/>
        </authorList>
    </citation>
    <scope>NUCLEOTIDE SEQUENCE [LARGE SCALE GENOMIC DNA]</scope>
    <source>
        <strain evidence="1 2">CCUG 48643</strain>
    </source>
</reference>
<dbReference type="AlphaFoldDB" id="A0A7V7NX26"/>
<dbReference type="EMBL" id="VZPX01000004">
    <property type="protein sequence ID" value="KAB0482331.1"/>
    <property type="molecule type" value="Genomic_DNA"/>
</dbReference>
<gene>
    <name evidence="1" type="ORF">F7Q91_02710</name>
</gene>
<evidence type="ECO:0000313" key="1">
    <source>
        <dbReference type="EMBL" id="KAB0482331.1"/>
    </source>
</evidence>
<organism evidence="1 2">
    <name type="scientific">Vibrio chagasii</name>
    <dbReference type="NCBI Taxonomy" id="170679"/>
    <lineage>
        <taxon>Bacteria</taxon>
        <taxon>Pseudomonadati</taxon>
        <taxon>Pseudomonadota</taxon>
        <taxon>Gammaproteobacteria</taxon>
        <taxon>Vibrionales</taxon>
        <taxon>Vibrionaceae</taxon>
        <taxon>Vibrio</taxon>
    </lineage>
</organism>
<sequence length="67" mass="7637">MQDLVIIHEMDGEDELYSLHFIGKAEDYGFSDESDYLTAVDAHEIAAEVARETDSQIKWEGTKPSWC</sequence>
<accession>A0A7V7NX26</accession>
<protein>
    <submittedName>
        <fullName evidence="1">Uncharacterized protein</fullName>
    </submittedName>
</protein>
<dbReference type="GeneID" id="77344753"/>
<name>A0A7V7NX26_9VIBR</name>
<comment type="caution">
    <text evidence="1">The sequence shown here is derived from an EMBL/GenBank/DDBJ whole genome shotgun (WGS) entry which is preliminary data.</text>
</comment>
<evidence type="ECO:0000313" key="2">
    <source>
        <dbReference type="Proteomes" id="UP000423756"/>
    </source>
</evidence>
<dbReference type="RefSeq" id="WP_137406509.1">
    <property type="nucleotide sequence ID" value="NZ_AP025467.1"/>
</dbReference>